<protein>
    <submittedName>
        <fullName evidence="2">Uncharacterized protein</fullName>
    </submittedName>
</protein>
<comment type="caution">
    <text evidence="2">The sequence shown here is derived from an EMBL/GenBank/DDBJ whole genome shotgun (WGS) entry which is preliminary data.</text>
</comment>
<evidence type="ECO:0000313" key="3">
    <source>
        <dbReference type="Proteomes" id="UP000824540"/>
    </source>
</evidence>
<sequence length="88" mass="9677">MHHGAHNAILTELLRTLKSATDTRGRGLTLTRLGEEPRNKRTSNFLSPQSKLKSRKSLNALLGAEDGRFSPPVPPCSCQAQGRMLAPW</sequence>
<evidence type="ECO:0000313" key="2">
    <source>
        <dbReference type="EMBL" id="KAG9338002.1"/>
    </source>
</evidence>
<feature type="region of interest" description="Disordered" evidence="1">
    <location>
        <begin position="25"/>
        <end position="52"/>
    </location>
</feature>
<dbReference type="AlphaFoldDB" id="A0A8T2NK24"/>
<organism evidence="2 3">
    <name type="scientific">Albula glossodonta</name>
    <name type="common">roundjaw bonefish</name>
    <dbReference type="NCBI Taxonomy" id="121402"/>
    <lineage>
        <taxon>Eukaryota</taxon>
        <taxon>Metazoa</taxon>
        <taxon>Chordata</taxon>
        <taxon>Craniata</taxon>
        <taxon>Vertebrata</taxon>
        <taxon>Euteleostomi</taxon>
        <taxon>Actinopterygii</taxon>
        <taxon>Neopterygii</taxon>
        <taxon>Teleostei</taxon>
        <taxon>Albuliformes</taxon>
        <taxon>Albulidae</taxon>
        <taxon>Albula</taxon>
    </lineage>
</organism>
<reference evidence="2" key="1">
    <citation type="thesis" date="2021" institute="BYU ScholarsArchive" country="Provo, UT, USA">
        <title>Applications of and Algorithms for Genome Assembly and Genomic Analyses with an Emphasis on Marine Teleosts.</title>
        <authorList>
            <person name="Pickett B.D."/>
        </authorList>
    </citation>
    <scope>NUCLEOTIDE SEQUENCE</scope>
    <source>
        <strain evidence="2">HI-2016</strain>
    </source>
</reference>
<dbReference type="Proteomes" id="UP000824540">
    <property type="component" value="Unassembled WGS sequence"/>
</dbReference>
<keyword evidence="3" id="KW-1185">Reference proteome</keyword>
<name>A0A8T2NK24_9TELE</name>
<feature type="compositionally biased region" description="Polar residues" evidence="1">
    <location>
        <begin position="42"/>
        <end position="51"/>
    </location>
</feature>
<dbReference type="EMBL" id="JAFBMS010000077">
    <property type="protein sequence ID" value="KAG9338002.1"/>
    <property type="molecule type" value="Genomic_DNA"/>
</dbReference>
<accession>A0A8T2NK24</accession>
<proteinExistence type="predicted"/>
<gene>
    <name evidence="2" type="ORF">JZ751_027339</name>
</gene>
<evidence type="ECO:0000256" key="1">
    <source>
        <dbReference type="SAM" id="MobiDB-lite"/>
    </source>
</evidence>